<evidence type="ECO:0000256" key="1">
    <source>
        <dbReference type="ARBA" id="ARBA00001968"/>
    </source>
</evidence>
<evidence type="ECO:0000313" key="9">
    <source>
        <dbReference type="EMBL" id="SSA41252.1"/>
    </source>
</evidence>
<dbReference type="EMBL" id="UETC01000002">
    <property type="protein sequence ID" value="SSA41252.1"/>
    <property type="molecule type" value="Genomic_DNA"/>
</dbReference>
<evidence type="ECO:0000256" key="2">
    <source>
        <dbReference type="ARBA" id="ARBA00022722"/>
    </source>
</evidence>
<dbReference type="AlphaFoldDB" id="A0A2Y9BXQ8"/>
<evidence type="ECO:0000256" key="3">
    <source>
        <dbReference type="ARBA" id="ARBA00022759"/>
    </source>
</evidence>
<dbReference type="InterPro" id="IPR013527">
    <property type="entry name" value="YicC-like_N"/>
</dbReference>
<accession>A0A2Y9BXQ8</accession>
<evidence type="ECO:0000313" key="11">
    <source>
        <dbReference type="Proteomes" id="UP000251571"/>
    </source>
</evidence>
<dbReference type="GO" id="GO:0004521">
    <property type="term" value="F:RNA endonuclease activity"/>
    <property type="evidence" value="ECO:0007669"/>
    <property type="project" value="InterPro"/>
</dbReference>
<keyword evidence="4" id="KW-0378">Hydrolase</keyword>
<evidence type="ECO:0000259" key="7">
    <source>
        <dbReference type="Pfam" id="PF08340"/>
    </source>
</evidence>
<dbReference type="Pfam" id="PF08340">
    <property type="entry name" value="YicC-like_C"/>
    <property type="match status" value="1"/>
</dbReference>
<keyword evidence="10" id="KW-1185">Reference proteome</keyword>
<dbReference type="InterPro" id="IPR013551">
    <property type="entry name" value="YicC-like_C"/>
</dbReference>
<evidence type="ECO:0000256" key="4">
    <source>
        <dbReference type="ARBA" id="ARBA00022801"/>
    </source>
</evidence>
<dbReference type="Proteomes" id="UP000251571">
    <property type="component" value="Unassembled WGS sequence"/>
</dbReference>
<dbReference type="EMBL" id="QGDJ01000002">
    <property type="protein sequence ID" value="PWJ20842.1"/>
    <property type="molecule type" value="Genomic_DNA"/>
</dbReference>
<comment type="cofactor">
    <cofactor evidence="1">
        <name>a divalent metal cation</name>
        <dbReference type="ChEBI" id="CHEBI:60240"/>
    </cofactor>
</comment>
<protein>
    <submittedName>
        <fullName evidence="9">TIGR00255 family protein</fullName>
    </submittedName>
</protein>
<feature type="domain" description="Endoribonuclease YicC-like C-terminal" evidence="7">
    <location>
        <begin position="172"/>
        <end position="286"/>
    </location>
</feature>
<dbReference type="GO" id="GO:0016787">
    <property type="term" value="F:hydrolase activity"/>
    <property type="evidence" value="ECO:0007669"/>
    <property type="project" value="UniProtKB-KW"/>
</dbReference>
<reference evidence="8 10" key="2">
    <citation type="submission" date="2018-03" db="EMBL/GenBank/DDBJ databases">
        <title>Genomic Encyclopedia of Archaeal and Bacterial Type Strains, Phase II (KMG-II): from individual species to whole genera.</title>
        <authorList>
            <person name="Goeker M."/>
        </authorList>
    </citation>
    <scope>NUCLEOTIDE SEQUENCE [LARGE SCALE GENOMIC DNA]</scope>
    <source>
        <strain evidence="8 10">DSM 25227</strain>
    </source>
</reference>
<sequence length="286" mass="30384">MKSMTGYAARDAEGRRWEMRSVNARGLDLRLRLPDMPAGLEPAVRASVTGTAARGNVSVSLRLTATGPSGPVLNAEALARAVDAMAQAEAVAQARGLPLAPSTAAGVLSVRGVWEAGEAEAPPPLETLRADLADLVAAWDADRAREGAALREVLSAQIDEIARLRQAAIDLAPARADHIAETFRAAAARLEAAQIADDRVRQEIAALAVKADIAEELDRLAVHIDAARALLDADGPVGRRLDFLTQEFVRETNTICSKSGLSELTAIGLELKTVIDRLREQVQNVE</sequence>
<feature type="domain" description="Endoribonuclease YicC-like N-terminal" evidence="6">
    <location>
        <begin position="1"/>
        <end position="151"/>
    </location>
</feature>
<reference evidence="9 11" key="1">
    <citation type="submission" date="2016-10" db="EMBL/GenBank/DDBJ databases">
        <authorList>
            <person name="Cai Z."/>
        </authorList>
    </citation>
    <scope>NUCLEOTIDE SEQUENCE [LARGE SCALE GENOMIC DNA]</scope>
    <source>
        <strain evidence="9 11">DSM 25227</strain>
    </source>
</reference>
<evidence type="ECO:0000313" key="8">
    <source>
        <dbReference type="EMBL" id="PWJ20842.1"/>
    </source>
</evidence>
<dbReference type="Pfam" id="PF03755">
    <property type="entry name" value="YicC-like_N"/>
    <property type="match status" value="1"/>
</dbReference>
<comment type="similarity">
    <text evidence="5">Belongs to the YicC/YloC family.</text>
</comment>
<evidence type="ECO:0000313" key="10">
    <source>
        <dbReference type="Proteomes" id="UP000245839"/>
    </source>
</evidence>
<keyword evidence="3" id="KW-0255">Endonuclease</keyword>
<name>A0A2Y9BXQ8_9RHOB</name>
<dbReference type="PANTHER" id="PTHR30636:SF3">
    <property type="entry name" value="UPF0701 PROTEIN YICC"/>
    <property type="match status" value="1"/>
</dbReference>
<dbReference type="RefSeq" id="WP_245947254.1">
    <property type="nucleotide sequence ID" value="NZ_QGDJ01000002.1"/>
</dbReference>
<evidence type="ECO:0000256" key="5">
    <source>
        <dbReference type="ARBA" id="ARBA00035648"/>
    </source>
</evidence>
<dbReference type="Proteomes" id="UP000245839">
    <property type="component" value="Unassembled WGS sequence"/>
</dbReference>
<organism evidence="9 11">
    <name type="scientific">Jannaschia seohaensis</name>
    <dbReference type="NCBI Taxonomy" id="475081"/>
    <lineage>
        <taxon>Bacteria</taxon>
        <taxon>Pseudomonadati</taxon>
        <taxon>Pseudomonadota</taxon>
        <taxon>Alphaproteobacteria</taxon>
        <taxon>Rhodobacterales</taxon>
        <taxon>Roseobacteraceae</taxon>
        <taxon>Jannaschia</taxon>
    </lineage>
</organism>
<proteinExistence type="inferred from homology"/>
<gene>
    <name evidence="8" type="ORF">BCF38_10288</name>
    <name evidence="9" type="ORF">SAMN05421539_10288</name>
</gene>
<keyword evidence="2" id="KW-0540">Nuclease</keyword>
<dbReference type="InterPro" id="IPR005229">
    <property type="entry name" value="YicC/YloC-like"/>
</dbReference>
<evidence type="ECO:0000259" key="6">
    <source>
        <dbReference type="Pfam" id="PF03755"/>
    </source>
</evidence>
<dbReference type="PANTHER" id="PTHR30636">
    <property type="entry name" value="UPF0701 PROTEIN YICC"/>
    <property type="match status" value="1"/>
</dbReference>